<protein>
    <submittedName>
        <fullName evidence="1">Uncharacterized protein</fullName>
    </submittedName>
</protein>
<sequence>METVVRPRPDHDVWIMAARSPIQSRRYHFPNRRSNADGQAMMGYVR</sequence>
<accession>A0A6J4VNP2</accession>
<name>A0A6J4VNP2_9BACT</name>
<reference evidence="1" key="1">
    <citation type="submission" date="2020-02" db="EMBL/GenBank/DDBJ databases">
        <authorList>
            <person name="Meier V. D."/>
        </authorList>
    </citation>
    <scope>NUCLEOTIDE SEQUENCE</scope>
    <source>
        <strain evidence="1">AVDCRST_MAG87</strain>
    </source>
</reference>
<organism evidence="1">
    <name type="scientific">uncultured Thermomicrobiales bacterium</name>
    <dbReference type="NCBI Taxonomy" id="1645740"/>
    <lineage>
        <taxon>Bacteria</taxon>
        <taxon>Pseudomonadati</taxon>
        <taxon>Thermomicrobiota</taxon>
        <taxon>Thermomicrobia</taxon>
        <taxon>Thermomicrobiales</taxon>
        <taxon>environmental samples</taxon>
    </lineage>
</organism>
<gene>
    <name evidence="1" type="ORF">AVDCRST_MAG87-3628</name>
</gene>
<proteinExistence type="predicted"/>
<dbReference type="AlphaFoldDB" id="A0A6J4VNP2"/>
<dbReference type="EMBL" id="CADCWJ010000798">
    <property type="protein sequence ID" value="CAA9583281.1"/>
    <property type="molecule type" value="Genomic_DNA"/>
</dbReference>
<evidence type="ECO:0000313" key="1">
    <source>
        <dbReference type="EMBL" id="CAA9583281.1"/>
    </source>
</evidence>